<feature type="domain" description="TRAP C4-dicarboxylate transport system permease DctM subunit" evidence="8">
    <location>
        <begin position="4"/>
        <end position="156"/>
    </location>
</feature>
<evidence type="ECO:0000256" key="5">
    <source>
        <dbReference type="ARBA" id="ARBA00022989"/>
    </source>
</evidence>
<proteinExistence type="predicted"/>
<evidence type="ECO:0000256" key="1">
    <source>
        <dbReference type="ARBA" id="ARBA00004429"/>
    </source>
</evidence>
<feature type="transmembrane region" description="Helical" evidence="7">
    <location>
        <begin position="6"/>
        <end position="30"/>
    </location>
</feature>
<dbReference type="InterPro" id="IPR004681">
    <property type="entry name" value="TRAP_DctM"/>
</dbReference>
<feature type="transmembrane region" description="Helical" evidence="7">
    <location>
        <begin position="97"/>
        <end position="119"/>
    </location>
</feature>
<dbReference type="GO" id="GO:0005886">
    <property type="term" value="C:plasma membrane"/>
    <property type="evidence" value="ECO:0007669"/>
    <property type="project" value="UniProtKB-SubCell"/>
</dbReference>
<comment type="subcellular location">
    <subcellularLocation>
        <location evidence="1">Cell inner membrane</location>
        <topology evidence="1">Multi-pass membrane protein</topology>
    </subcellularLocation>
</comment>
<comment type="caution">
    <text evidence="9">The sequence shown here is derived from an EMBL/GenBank/DDBJ whole genome shotgun (WGS) entry which is preliminary data.</text>
</comment>
<evidence type="ECO:0000259" key="8">
    <source>
        <dbReference type="Pfam" id="PF06808"/>
    </source>
</evidence>
<feature type="transmembrane region" description="Helical" evidence="7">
    <location>
        <begin position="139"/>
        <end position="160"/>
    </location>
</feature>
<protein>
    <recommendedName>
        <fullName evidence="8">TRAP C4-dicarboxylate transport system permease DctM subunit domain-containing protein</fullName>
    </recommendedName>
</protein>
<evidence type="ECO:0000256" key="7">
    <source>
        <dbReference type="SAM" id="Phobius"/>
    </source>
</evidence>
<evidence type="ECO:0000313" key="9">
    <source>
        <dbReference type="EMBL" id="GAI96360.1"/>
    </source>
</evidence>
<name>X1U910_9ZZZZ</name>
<accession>X1U910</accession>
<organism evidence="9">
    <name type="scientific">marine sediment metagenome</name>
    <dbReference type="NCBI Taxonomy" id="412755"/>
    <lineage>
        <taxon>unclassified sequences</taxon>
        <taxon>metagenomes</taxon>
        <taxon>ecological metagenomes</taxon>
    </lineage>
</organism>
<dbReference type="EMBL" id="BARW01018218">
    <property type="protein sequence ID" value="GAI96360.1"/>
    <property type="molecule type" value="Genomic_DNA"/>
</dbReference>
<dbReference type="PANTHER" id="PTHR33362">
    <property type="entry name" value="SIALIC ACID TRAP TRANSPORTER PERMEASE PROTEIN SIAT-RELATED"/>
    <property type="match status" value="1"/>
</dbReference>
<keyword evidence="6 7" id="KW-0472">Membrane</keyword>
<evidence type="ECO:0000256" key="6">
    <source>
        <dbReference type="ARBA" id="ARBA00023136"/>
    </source>
</evidence>
<feature type="transmembrane region" description="Helical" evidence="7">
    <location>
        <begin position="71"/>
        <end position="90"/>
    </location>
</feature>
<evidence type="ECO:0000256" key="3">
    <source>
        <dbReference type="ARBA" id="ARBA00022519"/>
    </source>
</evidence>
<keyword evidence="5 7" id="KW-1133">Transmembrane helix</keyword>
<sequence length="172" mass="19155">MTRDALYGTLSIFGMIMFIFIGAIIFSRFYMGMGIRAYLDDILITLAVSRWVILAGMMLFIFLAGMIIHDIAIILVCAPIFTEVVVALGFDPLWFGMVFLVNIQIAILSPPFGPALFYMRGCVDDKVGYKGVAMAAFPYMGMQVIGLTLCILFPQIILWLPNLIFGLSRCNL</sequence>
<dbReference type="PANTHER" id="PTHR33362:SF7">
    <property type="entry name" value="SLL1103 PROTEIN"/>
    <property type="match status" value="1"/>
</dbReference>
<keyword evidence="4 7" id="KW-0812">Transmembrane</keyword>
<feature type="transmembrane region" description="Helical" evidence="7">
    <location>
        <begin position="42"/>
        <end position="65"/>
    </location>
</feature>
<reference evidence="9" key="1">
    <citation type="journal article" date="2014" name="Front. Microbiol.">
        <title>High frequency of phylogenetically diverse reductive dehalogenase-homologous genes in deep subseafloor sedimentary metagenomes.</title>
        <authorList>
            <person name="Kawai M."/>
            <person name="Futagami T."/>
            <person name="Toyoda A."/>
            <person name="Takaki Y."/>
            <person name="Nishi S."/>
            <person name="Hori S."/>
            <person name="Arai W."/>
            <person name="Tsubouchi T."/>
            <person name="Morono Y."/>
            <person name="Uchiyama I."/>
            <person name="Ito T."/>
            <person name="Fujiyama A."/>
            <person name="Inagaki F."/>
            <person name="Takami H."/>
        </authorList>
    </citation>
    <scope>NUCLEOTIDE SEQUENCE</scope>
    <source>
        <strain evidence="9">Expedition CK06-06</strain>
    </source>
</reference>
<evidence type="ECO:0000256" key="2">
    <source>
        <dbReference type="ARBA" id="ARBA00022475"/>
    </source>
</evidence>
<dbReference type="Pfam" id="PF06808">
    <property type="entry name" value="DctM"/>
    <property type="match status" value="1"/>
</dbReference>
<dbReference type="AlphaFoldDB" id="X1U910"/>
<evidence type="ECO:0000256" key="4">
    <source>
        <dbReference type="ARBA" id="ARBA00022692"/>
    </source>
</evidence>
<gene>
    <name evidence="9" type="ORF">S12H4_31240</name>
</gene>
<dbReference type="InterPro" id="IPR010656">
    <property type="entry name" value="DctM"/>
</dbReference>
<keyword evidence="3" id="KW-0997">Cell inner membrane</keyword>
<dbReference type="GO" id="GO:0022857">
    <property type="term" value="F:transmembrane transporter activity"/>
    <property type="evidence" value="ECO:0007669"/>
    <property type="project" value="TreeGrafter"/>
</dbReference>
<keyword evidence="2" id="KW-1003">Cell membrane</keyword>